<evidence type="ECO:0000313" key="7">
    <source>
        <dbReference type="EMBL" id="CAF0848340.1"/>
    </source>
</evidence>
<keyword evidence="5 6" id="KW-0472">Membrane</keyword>
<dbReference type="Proteomes" id="UP000663860">
    <property type="component" value="Unassembled WGS sequence"/>
</dbReference>
<proteinExistence type="inferred from homology"/>
<dbReference type="InterPro" id="IPR051517">
    <property type="entry name" value="IFITM_antiviral_protein"/>
</dbReference>
<dbReference type="PANTHER" id="PTHR13999:SF4">
    <property type="entry name" value="INTERFERON-INDUCED TRANSMEMBRANE PROTEIN 3"/>
    <property type="match status" value="1"/>
</dbReference>
<protein>
    <submittedName>
        <fullName evidence="7">Uncharacterized protein</fullName>
    </submittedName>
</protein>
<dbReference type="InterPro" id="IPR007593">
    <property type="entry name" value="CD225/Dispanin_fam"/>
</dbReference>
<comment type="subcellular location">
    <subcellularLocation>
        <location evidence="1">Membrane</location>
    </subcellularLocation>
</comment>
<organism evidence="7 8">
    <name type="scientific">Adineta steineri</name>
    <dbReference type="NCBI Taxonomy" id="433720"/>
    <lineage>
        <taxon>Eukaryota</taxon>
        <taxon>Metazoa</taxon>
        <taxon>Spiralia</taxon>
        <taxon>Gnathifera</taxon>
        <taxon>Rotifera</taxon>
        <taxon>Eurotatoria</taxon>
        <taxon>Bdelloidea</taxon>
        <taxon>Adinetida</taxon>
        <taxon>Adinetidae</taxon>
        <taxon>Adineta</taxon>
    </lineage>
</organism>
<evidence type="ECO:0000256" key="3">
    <source>
        <dbReference type="ARBA" id="ARBA00022692"/>
    </source>
</evidence>
<evidence type="ECO:0000256" key="5">
    <source>
        <dbReference type="ARBA" id="ARBA00023136"/>
    </source>
</evidence>
<name>A0A813WBE1_9BILA</name>
<dbReference type="EMBL" id="CAJNOE010000066">
    <property type="protein sequence ID" value="CAF0848340.1"/>
    <property type="molecule type" value="Genomic_DNA"/>
</dbReference>
<keyword evidence="3 6" id="KW-0812">Transmembrane</keyword>
<feature type="transmembrane region" description="Helical" evidence="6">
    <location>
        <begin position="128"/>
        <end position="151"/>
    </location>
</feature>
<evidence type="ECO:0000313" key="8">
    <source>
        <dbReference type="Proteomes" id="UP000663860"/>
    </source>
</evidence>
<keyword evidence="4 6" id="KW-1133">Transmembrane helix</keyword>
<evidence type="ECO:0000256" key="2">
    <source>
        <dbReference type="ARBA" id="ARBA00006843"/>
    </source>
</evidence>
<gene>
    <name evidence="7" type="ORF">IZO911_LOCUS9452</name>
</gene>
<comment type="similarity">
    <text evidence="2">Belongs to the CD225/Dispanin family.</text>
</comment>
<comment type="caution">
    <text evidence="7">The sequence shown here is derived from an EMBL/GenBank/DDBJ whole genome shotgun (WGS) entry which is preliminary data.</text>
</comment>
<dbReference type="AlphaFoldDB" id="A0A813WBE1"/>
<reference evidence="7" key="1">
    <citation type="submission" date="2021-02" db="EMBL/GenBank/DDBJ databases">
        <authorList>
            <person name="Nowell W R."/>
        </authorList>
    </citation>
    <scope>NUCLEOTIDE SEQUENCE</scope>
</reference>
<feature type="transmembrane region" description="Helical" evidence="6">
    <location>
        <begin position="77"/>
        <end position="98"/>
    </location>
</feature>
<evidence type="ECO:0000256" key="6">
    <source>
        <dbReference type="SAM" id="Phobius"/>
    </source>
</evidence>
<evidence type="ECO:0000256" key="1">
    <source>
        <dbReference type="ARBA" id="ARBA00004370"/>
    </source>
</evidence>
<sequence>MSTSDLTIHDISKDGNLANVIYSKPPTYTVQSTEPINCSDTHSEVRQRQLTYSINSSSPSSNPNRNITQSTNEINSYTAWSIINIICCCNICFGCLALHYSIKTEDLKGEGLVQGALITSKVARNINLVTTMTSILILSPFFIRFLINYVYLLI</sequence>
<accession>A0A813WBE1</accession>
<evidence type="ECO:0000256" key="4">
    <source>
        <dbReference type="ARBA" id="ARBA00022989"/>
    </source>
</evidence>
<dbReference type="PANTHER" id="PTHR13999">
    <property type="entry name" value="INTERFERON INDUCIBLE TRANSMEMBRANE PROTEIN"/>
    <property type="match status" value="1"/>
</dbReference>
<dbReference type="Pfam" id="PF04505">
    <property type="entry name" value="CD225"/>
    <property type="match status" value="1"/>
</dbReference>
<dbReference type="GO" id="GO:0005886">
    <property type="term" value="C:plasma membrane"/>
    <property type="evidence" value="ECO:0007669"/>
    <property type="project" value="TreeGrafter"/>
</dbReference>